<accession>A0ABP9F1U4</accession>
<protein>
    <submittedName>
        <fullName evidence="4">Lsr2 family protein</fullName>
    </submittedName>
</protein>
<reference evidence="5" key="1">
    <citation type="journal article" date="2019" name="Int. J. Syst. Evol. Microbiol.">
        <title>The Global Catalogue of Microorganisms (GCM) 10K type strain sequencing project: providing services to taxonomists for standard genome sequencing and annotation.</title>
        <authorList>
            <consortium name="The Broad Institute Genomics Platform"/>
            <consortium name="The Broad Institute Genome Sequencing Center for Infectious Disease"/>
            <person name="Wu L."/>
            <person name="Ma J."/>
        </authorList>
    </citation>
    <scope>NUCLEOTIDE SEQUENCE [LARGE SCALE GENOMIC DNA]</scope>
    <source>
        <strain evidence="5">JCM 19125</strain>
    </source>
</reference>
<gene>
    <name evidence="4" type="ORF">GCM10025789_04580</name>
</gene>
<evidence type="ECO:0000259" key="3">
    <source>
        <dbReference type="Pfam" id="PF23359"/>
    </source>
</evidence>
<evidence type="ECO:0000313" key="5">
    <source>
        <dbReference type="Proteomes" id="UP001501521"/>
    </source>
</evidence>
<dbReference type="Pfam" id="PF11774">
    <property type="entry name" value="Lsr2"/>
    <property type="match status" value="1"/>
</dbReference>
<name>A0ABP9F1U4_9ACTN</name>
<feature type="domain" description="Lsr2 dimerization" evidence="2">
    <location>
        <begin position="1"/>
        <end position="57"/>
    </location>
</feature>
<dbReference type="RefSeq" id="WP_345578365.1">
    <property type="nucleotide sequence ID" value="NZ_BAABLV010000008.1"/>
</dbReference>
<dbReference type="Gene3D" id="4.10.320.10">
    <property type="entry name" value="E3-binding domain"/>
    <property type="match status" value="1"/>
</dbReference>
<dbReference type="InterPro" id="IPR024412">
    <property type="entry name" value="Lsr2_dim_dom"/>
</dbReference>
<dbReference type="InterPro" id="IPR055370">
    <property type="entry name" value="Lsr2_DNA-bd"/>
</dbReference>
<sequence length="106" mass="11653">MARLVRVVHIDDFDGSEGAQPVEFSIGGDAYTIDLTRENEEALRELLAPYIAKADKVARRRNTSGRGAARKVSNTDVRDWARANGYKVSDRGRISAEIVAAYEAAN</sequence>
<evidence type="ECO:0000256" key="1">
    <source>
        <dbReference type="ARBA" id="ARBA00023125"/>
    </source>
</evidence>
<dbReference type="Pfam" id="PF23359">
    <property type="entry name" value="Lsr2_DNA-bd"/>
    <property type="match status" value="1"/>
</dbReference>
<feature type="domain" description="Lsr2 DNA-binding" evidence="3">
    <location>
        <begin position="71"/>
        <end position="105"/>
    </location>
</feature>
<dbReference type="InterPro" id="IPR042261">
    <property type="entry name" value="Lsr2-like_dimerization"/>
</dbReference>
<dbReference type="Gene3D" id="3.30.60.230">
    <property type="entry name" value="Lsr2, dimerization domain"/>
    <property type="match status" value="1"/>
</dbReference>
<organism evidence="4 5">
    <name type="scientific">Tessaracoccus lubricantis</name>
    <dbReference type="NCBI Taxonomy" id="545543"/>
    <lineage>
        <taxon>Bacteria</taxon>
        <taxon>Bacillati</taxon>
        <taxon>Actinomycetota</taxon>
        <taxon>Actinomycetes</taxon>
        <taxon>Propionibacteriales</taxon>
        <taxon>Propionibacteriaceae</taxon>
        <taxon>Tessaracoccus</taxon>
    </lineage>
</organism>
<evidence type="ECO:0000259" key="2">
    <source>
        <dbReference type="Pfam" id="PF11774"/>
    </source>
</evidence>
<keyword evidence="1" id="KW-0238">DNA-binding</keyword>
<proteinExistence type="predicted"/>
<dbReference type="EMBL" id="BAABLV010000008">
    <property type="protein sequence ID" value="GAA4890994.1"/>
    <property type="molecule type" value="Genomic_DNA"/>
</dbReference>
<dbReference type="InterPro" id="IPR036625">
    <property type="entry name" value="E3-bd_dom_sf"/>
</dbReference>
<evidence type="ECO:0000313" key="4">
    <source>
        <dbReference type="EMBL" id="GAA4890994.1"/>
    </source>
</evidence>
<comment type="caution">
    <text evidence="4">The sequence shown here is derived from an EMBL/GenBank/DDBJ whole genome shotgun (WGS) entry which is preliminary data.</text>
</comment>
<keyword evidence="5" id="KW-1185">Reference proteome</keyword>
<dbReference type="Proteomes" id="UP001501521">
    <property type="component" value="Unassembled WGS sequence"/>
</dbReference>